<protein>
    <submittedName>
        <fullName evidence="1">Uncharacterized protein</fullName>
    </submittedName>
</protein>
<keyword evidence="2" id="KW-1185">Reference proteome</keyword>
<dbReference type="Proteomes" id="UP000724584">
    <property type="component" value="Unassembled WGS sequence"/>
</dbReference>
<accession>A0ACB7P5Q3</accession>
<evidence type="ECO:0000313" key="1">
    <source>
        <dbReference type="EMBL" id="KAH6631408.1"/>
    </source>
</evidence>
<organism evidence="1 2">
    <name type="scientific">Chaetomium tenue</name>
    <dbReference type="NCBI Taxonomy" id="1854479"/>
    <lineage>
        <taxon>Eukaryota</taxon>
        <taxon>Fungi</taxon>
        <taxon>Dikarya</taxon>
        <taxon>Ascomycota</taxon>
        <taxon>Pezizomycotina</taxon>
        <taxon>Sordariomycetes</taxon>
        <taxon>Sordariomycetidae</taxon>
        <taxon>Sordariales</taxon>
        <taxon>Chaetomiaceae</taxon>
        <taxon>Chaetomium</taxon>
    </lineage>
</organism>
<name>A0ACB7P5Q3_9PEZI</name>
<comment type="caution">
    <text evidence="1">The sequence shown here is derived from an EMBL/GenBank/DDBJ whole genome shotgun (WGS) entry which is preliminary data.</text>
</comment>
<gene>
    <name evidence="1" type="ORF">F5144DRAFT_216731</name>
</gene>
<evidence type="ECO:0000313" key="2">
    <source>
        <dbReference type="Proteomes" id="UP000724584"/>
    </source>
</evidence>
<reference evidence="1 2" key="1">
    <citation type="journal article" date="2021" name="Nat. Commun.">
        <title>Genetic determinants of endophytism in the Arabidopsis root mycobiome.</title>
        <authorList>
            <person name="Mesny F."/>
            <person name="Miyauchi S."/>
            <person name="Thiergart T."/>
            <person name="Pickel B."/>
            <person name="Atanasova L."/>
            <person name="Karlsson M."/>
            <person name="Huettel B."/>
            <person name="Barry K.W."/>
            <person name="Haridas S."/>
            <person name="Chen C."/>
            <person name="Bauer D."/>
            <person name="Andreopoulos W."/>
            <person name="Pangilinan J."/>
            <person name="LaButti K."/>
            <person name="Riley R."/>
            <person name="Lipzen A."/>
            <person name="Clum A."/>
            <person name="Drula E."/>
            <person name="Henrissat B."/>
            <person name="Kohler A."/>
            <person name="Grigoriev I.V."/>
            <person name="Martin F.M."/>
            <person name="Hacquard S."/>
        </authorList>
    </citation>
    <scope>NUCLEOTIDE SEQUENCE [LARGE SCALE GENOMIC DNA]</scope>
    <source>
        <strain evidence="1 2">MPI-SDFR-AT-0079</strain>
    </source>
</reference>
<sequence>MDPLSITASTVTLIQVAGTVATSLQRFVHSLKTADSRITELCNELASLTAFLGAVERTLKGCHPLDTTHVNEDLWHQSELCLVDCQITLNELAVLVDKIKCSTSTRTFGWRLRAVVDLSAYGSDIGIFRDRIHKSNWALQTLLHTVTVSLSLRNNASQDMILFELDRLKVSIDEALLASRQPRQGFNHSLSSDSRVARNLRNLAEAARHFHSAASSTASTIRDHSGSLLGDFPAHRRERVETFIRTAGRHASGHQTPSTIVSAPADSVSVVTSSQSLRVSTSGPRWPVVEDDADDEAEFEQHFLDGLEDLARDSIRRREFEKAIGFLTEAIQRKEKASSGKENLPRLQTQLALCYLFGEDWKKAEPIVFILANSKESFLCLGPVVWAMLHALALAYLSTYSFDDALKMCKRAFHAQGKWAKIKQLDRRDVEGCAETTGLLATIFHMEGDYIAAEIYRRQLPENFLYNHCSDPREFLSSQYDLLEDVLGDDVPDPCDYSPCDGPLDIPKLWINTQHSMRASVQRLTTVRKTFTVNGGDLSPLRARRRQWEKFEMDTNKEVVVLTPNPTAGTEDKAASTESDNPRDTTITSGFRGRATRMFETGRGLHRAWCRWSAETDYAASSTPSPIRRWLKGTNVLSTKPVRTVLRKRAANDIKPAVRPRWEGPKTFRGLPISRPIISDSSEWCPTFRLPVGHPATILEDEPIPEPACEGHPALENAADNEAGVAVCSDDPCTDTIQAHDSEVEQVFPVISKVPEQPATHHVAKPSKSPRPAELMGTPSSATREKQAFDQDDSLDVLRGYLLIPQKQGTHPICDTDEVLRLDSPTLDSFPETAKSLSWPTKNHYKIPRATSVIKGANEKTITTQPNHPSKKAGPTSHRGRNMLGHGFARRRANPKPTTAALSQEETAALSKLADVLASLATRGGLDADKLHEIKLELEALSADLEIWNADSTLHYDLQTVIKSLPDHPGGFTAWDELQDSGYSSGYGSSETLSSSDATSPGSEHAPQEPKLQPTGHKKDIQPKQKQPKRRLSLMARSGAGDRTTFGGLRRPRSHSKDSPNMSSGPRQSIWRPTLRHLSGIGGHERNEREMEEPLSEANNGIKLGLAALPISALREPELGNFF</sequence>
<dbReference type="EMBL" id="JAGIZQ010000004">
    <property type="protein sequence ID" value="KAH6631408.1"/>
    <property type="molecule type" value="Genomic_DNA"/>
</dbReference>
<proteinExistence type="predicted"/>